<dbReference type="PANTHER" id="PTHR13477:SF0">
    <property type="entry name" value="LARGE RIBOSOMAL SUBUNIT PROTEIN ML49"/>
    <property type="match status" value="1"/>
</dbReference>
<dbReference type="GO" id="GO:0006412">
    <property type="term" value="P:translation"/>
    <property type="evidence" value="ECO:0007669"/>
    <property type="project" value="InterPro"/>
</dbReference>
<organism evidence="8 9">
    <name type="scientific">Brachionus plicatilis</name>
    <name type="common">Marine rotifer</name>
    <name type="synonym">Brachionus muelleri</name>
    <dbReference type="NCBI Taxonomy" id="10195"/>
    <lineage>
        <taxon>Eukaryota</taxon>
        <taxon>Metazoa</taxon>
        <taxon>Spiralia</taxon>
        <taxon>Gnathifera</taxon>
        <taxon>Rotifera</taxon>
        <taxon>Eurotatoria</taxon>
        <taxon>Monogononta</taxon>
        <taxon>Pseudotrocha</taxon>
        <taxon>Ploima</taxon>
        <taxon>Brachionidae</taxon>
        <taxon>Brachionus</taxon>
    </lineage>
</organism>
<dbReference type="Pfam" id="PF05046">
    <property type="entry name" value="Img2"/>
    <property type="match status" value="1"/>
</dbReference>
<evidence type="ECO:0000256" key="1">
    <source>
        <dbReference type="ARBA" id="ARBA00004173"/>
    </source>
</evidence>
<evidence type="ECO:0000313" key="9">
    <source>
        <dbReference type="Proteomes" id="UP000276133"/>
    </source>
</evidence>
<evidence type="ECO:0000256" key="7">
    <source>
        <dbReference type="ARBA" id="ARBA00035545"/>
    </source>
</evidence>
<dbReference type="Gene3D" id="3.30.780.10">
    <property type="entry name" value="SUI1-like domain"/>
    <property type="match status" value="1"/>
</dbReference>
<evidence type="ECO:0000256" key="6">
    <source>
        <dbReference type="ARBA" id="ARBA00035191"/>
    </source>
</evidence>
<proteinExistence type="inferred from homology"/>
<keyword evidence="4" id="KW-0496">Mitochondrion</keyword>
<evidence type="ECO:0000256" key="3">
    <source>
        <dbReference type="ARBA" id="ARBA00022980"/>
    </source>
</evidence>
<keyword evidence="5" id="KW-0687">Ribonucleoprotein</keyword>
<keyword evidence="9" id="KW-1185">Reference proteome</keyword>
<evidence type="ECO:0000256" key="5">
    <source>
        <dbReference type="ARBA" id="ARBA00023274"/>
    </source>
</evidence>
<dbReference type="GO" id="GO:0005762">
    <property type="term" value="C:mitochondrial large ribosomal subunit"/>
    <property type="evidence" value="ECO:0007669"/>
    <property type="project" value="TreeGrafter"/>
</dbReference>
<gene>
    <name evidence="8" type="ORF">BpHYR1_012542</name>
</gene>
<evidence type="ECO:0000256" key="2">
    <source>
        <dbReference type="ARBA" id="ARBA00005677"/>
    </source>
</evidence>
<accession>A0A3M7PIT2</accession>
<dbReference type="FunFam" id="3.30.780.10:FF:000009">
    <property type="entry name" value="39S ribosomal protein L49, mitochondrial"/>
    <property type="match status" value="1"/>
</dbReference>
<comment type="subcellular location">
    <subcellularLocation>
        <location evidence="1">Mitochondrion</location>
    </subcellularLocation>
</comment>
<dbReference type="OrthoDB" id="19439at2759"/>
<comment type="caution">
    <text evidence="8">The sequence shown here is derived from an EMBL/GenBank/DDBJ whole genome shotgun (WGS) entry which is preliminary data.</text>
</comment>
<dbReference type="InterPro" id="IPR007740">
    <property type="entry name" value="Ribosomal_mL49"/>
</dbReference>
<dbReference type="Proteomes" id="UP000276133">
    <property type="component" value="Unassembled WGS sequence"/>
</dbReference>
<dbReference type="EMBL" id="REGN01010439">
    <property type="protein sequence ID" value="RMZ99026.1"/>
    <property type="molecule type" value="Genomic_DNA"/>
</dbReference>
<dbReference type="PANTHER" id="PTHR13477">
    <property type="entry name" value="MITOCHONDRIAL 39S RIBOSOMAL PROTEIN L49"/>
    <property type="match status" value="1"/>
</dbReference>
<name>A0A3M7PIT2_BRAPC</name>
<dbReference type="AlphaFoldDB" id="A0A3M7PIT2"/>
<sequence>MHRYLIKLNKLNATMVNPSVLVAYSSNFSKLSERKPLPSRPINLEGHEFTSVTESKEEFKYVKKLLPSLVVPDPPEHDFYPTPSGWVPPNNEKCSKFPYFVLRTRFHNFPIYALEREGGSRKLVKIKRIEGDIWKFDEDLRNYVEKCIEKNEDKKLTIYSQVNEVQRQVMVKGHYQDYISKFLIECGF</sequence>
<protein>
    <recommendedName>
        <fullName evidence="6">Large ribosomal subunit protein mL49</fullName>
    </recommendedName>
    <alternativeName>
        <fullName evidence="7">39S ribosomal protein L49, mitochondrial</fullName>
    </alternativeName>
</protein>
<evidence type="ECO:0000256" key="4">
    <source>
        <dbReference type="ARBA" id="ARBA00023128"/>
    </source>
</evidence>
<dbReference type="STRING" id="10195.A0A3M7PIT2"/>
<keyword evidence="3" id="KW-0689">Ribosomal protein</keyword>
<dbReference type="GO" id="GO:0003735">
    <property type="term" value="F:structural constituent of ribosome"/>
    <property type="evidence" value="ECO:0007669"/>
    <property type="project" value="InterPro"/>
</dbReference>
<comment type="similarity">
    <text evidence="2">Belongs to the mitochondrion-specific ribosomal protein mL49 family.</text>
</comment>
<evidence type="ECO:0000313" key="8">
    <source>
        <dbReference type="EMBL" id="RMZ99026.1"/>
    </source>
</evidence>
<reference evidence="8 9" key="1">
    <citation type="journal article" date="2018" name="Sci. Rep.">
        <title>Genomic signatures of local adaptation to the degree of environmental predictability in rotifers.</title>
        <authorList>
            <person name="Franch-Gras L."/>
            <person name="Hahn C."/>
            <person name="Garcia-Roger E.M."/>
            <person name="Carmona M.J."/>
            <person name="Serra M."/>
            <person name="Gomez A."/>
        </authorList>
    </citation>
    <scope>NUCLEOTIDE SEQUENCE [LARGE SCALE GENOMIC DNA]</scope>
    <source>
        <strain evidence="8">HYR1</strain>
    </source>
</reference>